<dbReference type="PANTHER" id="PTHR23220:SF118">
    <property type="entry name" value="INTEGRIN ALPHA-X"/>
    <property type="match status" value="1"/>
</dbReference>
<dbReference type="Proteomes" id="UP000198323">
    <property type="component" value="Unassembled WGS sequence"/>
</dbReference>
<evidence type="ECO:0000256" key="6">
    <source>
        <dbReference type="ARBA" id="ARBA00022737"/>
    </source>
</evidence>
<dbReference type="GO" id="GO:0098609">
    <property type="term" value="P:cell-cell adhesion"/>
    <property type="evidence" value="ECO:0007669"/>
    <property type="project" value="TreeGrafter"/>
</dbReference>
<keyword evidence="11" id="KW-0472">Membrane</keyword>
<dbReference type="PROSITE" id="PS50234">
    <property type="entry name" value="VWFA"/>
    <property type="match status" value="1"/>
</dbReference>
<dbReference type="InterPro" id="IPR002035">
    <property type="entry name" value="VWF_A"/>
</dbReference>
<comment type="similarity">
    <text evidence="2 16">Belongs to the integrin alpha chain family.</text>
</comment>
<evidence type="ECO:0000256" key="9">
    <source>
        <dbReference type="ARBA" id="ARBA00022989"/>
    </source>
</evidence>
<feature type="repeat" description="FG-GAP" evidence="15">
    <location>
        <begin position="275"/>
        <end position="332"/>
    </location>
</feature>
<keyword evidence="3" id="KW-0812">Transmembrane</keyword>
<evidence type="ECO:0000313" key="19">
    <source>
        <dbReference type="EMBL" id="OXB58805.1"/>
    </source>
</evidence>
<keyword evidence="9" id="KW-1133">Transmembrane helix</keyword>
<dbReference type="SMART" id="SM00191">
    <property type="entry name" value="Int_alpha"/>
    <property type="match status" value="3"/>
</dbReference>
<dbReference type="InterPro" id="IPR048285">
    <property type="entry name" value="Integrin_alpha_Ig-like_2"/>
</dbReference>
<keyword evidence="8 16" id="KW-0130">Cell adhesion</keyword>
<dbReference type="GO" id="GO:0007229">
    <property type="term" value="P:integrin-mediated signaling pathway"/>
    <property type="evidence" value="ECO:0007669"/>
    <property type="project" value="UniProtKB-KW"/>
</dbReference>
<feature type="domain" description="VWFA" evidence="18">
    <location>
        <begin position="39"/>
        <end position="209"/>
    </location>
</feature>
<keyword evidence="6" id="KW-0677">Repeat</keyword>
<feature type="repeat" description="FG-GAP" evidence="15">
    <location>
        <begin position="397"/>
        <end position="457"/>
    </location>
</feature>
<accession>A0A226MU14</accession>
<keyword evidence="4" id="KW-0479">Metal-binding</keyword>
<dbReference type="PRINTS" id="PR01185">
    <property type="entry name" value="INTEGRINA"/>
</dbReference>
<sequence>VLVGAPLDLEGRGRVYRCRVGESSCHDAGVGACPTSTSDIVFLIDGSGSVAPFDFERMKTFITEVITRFRGTDTRLHVSFSDFDRLSEAALQRKVLRVEQQGGITQTATAIRYVLTDVFPRSRAGAHRVLLVVTDGQIYGDNLHYGDVIPEADRDGVIRYAIGVGSAFRSADAAQELHTIASPPSHAHVFRVDNFEALRGIQEQLQEKIFAIEGYATESLSVEGLQALALGAPRHRHVGRVLLFVLQHGTWQLHSDAVGRQVMGGRVGCGVGRWGPGLTSPPQVGSYFGAALCALEAVGDDAVLLVGAPMFYGDGAGGRVELCRVQTQGRTLQCHRTLRGQAGHPLGRFGASVARLGDTDGDGLQDVAVGAPMEDEQHGALYVFRGEKGGVSEHYSQRITGALFRSAPQHFGRALSGGRDVTGDGLPDVAVGAQGQLVLLRSPPLLAVDAALSFTPAVIRSWAAQCAEEERPSGAAAVSTAELCFVGTKRSHDRYGEPARPTQPRAAPQSPTLPRAAPQSPTLPRAAPQSPTLPRAAPRSRAVPPAGSSVGATLHLALQLDPGRAARAAFQSGDSTTNGTARVAVGRSCLHFPIVLTLPFERNCGEDNQCVPDLRVVLSFSGLQELVVGTTEELTVTITVHNAGEDAYGAHMELRHPGVLSYRKATVLQVPTGSGVPPHTAPPDALRTPDFPKIP</sequence>
<dbReference type="GO" id="GO:0005178">
    <property type="term" value="F:integrin binding"/>
    <property type="evidence" value="ECO:0007669"/>
    <property type="project" value="TreeGrafter"/>
</dbReference>
<dbReference type="InterPro" id="IPR036465">
    <property type="entry name" value="vWFA_dom_sf"/>
</dbReference>
<protein>
    <recommendedName>
        <fullName evidence="18">VWFA domain-containing protein</fullName>
    </recommendedName>
</protein>
<dbReference type="PANTHER" id="PTHR23220">
    <property type="entry name" value="INTEGRIN ALPHA"/>
    <property type="match status" value="1"/>
</dbReference>
<name>A0A226MU14_CALSU</name>
<evidence type="ECO:0000256" key="5">
    <source>
        <dbReference type="ARBA" id="ARBA00022729"/>
    </source>
</evidence>
<dbReference type="OrthoDB" id="5317514at2759"/>
<dbReference type="AlphaFoldDB" id="A0A226MU14"/>
<dbReference type="PRINTS" id="PR00453">
    <property type="entry name" value="VWFADOMAIN"/>
</dbReference>
<evidence type="ECO:0000256" key="15">
    <source>
        <dbReference type="PROSITE-ProRule" id="PRU00803"/>
    </source>
</evidence>
<evidence type="ECO:0000256" key="4">
    <source>
        <dbReference type="ARBA" id="ARBA00022723"/>
    </source>
</evidence>
<feature type="compositionally biased region" description="Low complexity" evidence="17">
    <location>
        <begin position="498"/>
        <end position="512"/>
    </location>
</feature>
<dbReference type="Gene3D" id="2.130.10.130">
    <property type="entry name" value="Integrin alpha, N-terminal"/>
    <property type="match status" value="1"/>
</dbReference>
<keyword evidence="20" id="KW-1185">Reference proteome</keyword>
<gene>
    <name evidence="19" type="ORF">ASZ78_016003</name>
</gene>
<proteinExistence type="inferred from homology"/>
<reference evidence="19 20" key="1">
    <citation type="submission" date="2016-07" db="EMBL/GenBank/DDBJ databases">
        <title>Disparate Historic Effective Population Sizes Predicted by Modern Levels of Genome Diversity for the Scaled Quail (Callipepla squamata) and the Northern Bobwhite (Colinus virginianus): Inferences from First and Second Generation Draft Genome Assemblies for Sympatric New World Quail.</title>
        <authorList>
            <person name="Oldeschulte D.L."/>
            <person name="Halley Y.A."/>
            <person name="Bhattarai E.K."/>
            <person name="Brashear W.A."/>
            <person name="Hill J."/>
            <person name="Metz R.P."/>
            <person name="Johnson C.D."/>
            <person name="Rollins D."/>
            <person name="Peterson M.J."/>
            <person name="Bickhart D.M."/>
            <person name="Decker J.E."/>
            <person name="Seabury C.M."/>
        </authorList>
    </citation>
    <scope>NUCLEOTIDE SEQUENCE [LARGE SCALE GENOMIC DNA]</scope>
    <source>
        <strain evidence="19 20">Texas</strain>
        <tissue evidence="19">Leg muscle</tissue>
    </source>
</reference>
<dbReference type="SMART" id="SM00327">
    <property type="entry name" value="VWA"/>
    <property type="match status" value="1"/>
</dbReference>
<dbReference type="GO" id="GO:0009897">
    <property type="term" value="C:external side of plasma membrane"/>
    <property type="evidence" value="ECO:0007669"/>
    <property type="project" value="TreeGrafter"/>
</dbReference>
<dbReference type="STRING" id="9009.A0A226MU14"/>
<feature type="compositionally biased region" description="Low complexity" evidence="17">
    <location>
        <begin position="534"/>
        <end position="548"/>
    </location>
</feature>
<organism evidence="19 20">
    <name type="scientific">Callipepla squamata</name>
    <name type="common">Scaled quail</name>
    <dbReference type="NCBI Taxonomy" id="9009"/>
    <lineage>
        <taxon>Eukaryota</taxon>
        <taxon>Metazoa</taxon>
        <taxon>Chordata</taxon>
        <taxon>Craniata</taxon>
        <taxon>Vertebrata</taxon>
        <taxon>Euteleostomi</taxon>
        <taxon>Archelosauria</taxon>
        <taxon>Archosauria</taxon>
        <taxon>Dinosauria</taxon>
        <taxon>Saurischia</taxon>
        <taxon>Theropoda</taxon>
        <taxon>Coelurosauria</taxon>
        <taxon>Aves</taxon>
        <taxon>Neognathae</taxon>
        <taxon>Galloanserae</taxon>
        <taxon>Galliformes</taxon>
        <taxon>Odontophoridae</taxon>
        <taxon>Callipepla</taxon>
    </lineage>
</organism>
<dbReference type="GO" id="GO:0046872">
    <property type="term" value="F:metal ion binding"/>
    <property type="evidence" value="ECO:0007669"/>
    <property type="project" value="UniProtKB-KW"/>
</dbReference>
<evidence type="ECO:0000256" key="8">
    <source>
        <dbReference type="ARBA" id="ARBA00022889"/>
    </source>
</evidence>
<evidence type="ECO:0000256" key="16">
    <source>
        <dbReference type="RuleBase" id="RU003762"/>
    </source>
</evidence>
<evidence type="ECO:0000256" key="13">
    <source>
        <dbReference type="ARBA" id="ARBA00023170"/>
    </source>
</evidence>
<feature type="repeat" description="FG-GAP" evidence="15">
    <location>
        <begin position="335"/>
        <end position="393"/>
    </location>
</feature>
<dbReference type="GO" id="GO:0007160">
    <property type="term" value="P:cell-matrix adhesion"/>
    <property type="evidence" value="ECO:0007669"/>
    <property type="project" value="TreeGrafter"/>
</dbReference>
<keyword evidence="14" id="KW-0325">Glycoprotein</keyword>
<evidence type="ECO:0000256" key="2">
    <source>
        <dbReference type="ARBA" id="ARBA00008054"/>
    </source>
</evidence>
<evidence type="ECO:0000256" key="3">
    <source>
        <dbReference type="ARBA" id="ARBA00022692"/>
    </source>
</evidence>
<dbReference type="InterPro" id="IPR000413">
    <property type="entry name" value="Integrin_alpha"/>
</dbReference>
<keyword evidence="7" id="KW-0106">Calcium</keyword>
<feature type="non-terminal residue" evidence="19">
    <location>
        <position position="1"/>
    </location>
</feature>
<evidence type="ECO:0000256" key="17">
    <source>
        <dbReference type="SAM" id="MobiDB-lite"/>
    </source>
</evidence>
<dbReference type="Gene3D" id="3.40.50.410">
    <property type="entry name" value="von Willebrand factor, type A domain"/>
    <property type="match status" value="1"/>
</dbReference>
<dbReference type="SUPFAM" id="SSF69318">
    <property type="entry name" value="Integrin alpha N-terminal domain"/>
    <property type="match status" value="1"/>
</dbReference>
<feature type="region of interest" description="Disordered" evidence="17">
    <location>
        <begin position="672"/>
        <end position="695"/>
    </location>
</feature>
<feature type="region of interest" description="Disordered" evidence="17">
    <location>
        <begin position="492"/>
        <end position="548"/>
    </location>
</feature>
<evidence type="ECO:0000256" key="11">
    <source>
        <dbReference type="ARBA" id="ARBA00023136"/>
    </source>
</evidence>
<dbReference type="GO" id="GO:0008305">
    <property type="term" value="C:integrin complex"/>
    <property type="evidence" value="ECO:0007669"/>
    <property type="project" value="InterPro"/>
</dbReference>
<keyword evidence="12" id="KW-1015">Disulfide bond</keyword>
<dbReference type="GO" id="GO:0033627">
    <property type="term" value="P:cell adhesion mediated by integrin"/>
    <property type="evidence" value="ECO:0007669"/>
    <property type="project" value="TreeGrafter"/>
</dbReference>
<dbReference type="Pfam" id="PF01839">
    <property type="entry name" value="FG-GAP"/>
    <property type="match status" value="2"/>
</dbReference>
<evidence type="ECO:0000313" key="20">
    <source>
        <dbReference type="Proteomes" id="UP000198323"/>
    </source>
</evidence>
<dbReference type="Pfam" id="PF00092">
    <property type="entry name" value="VWA"/>
    <property type="match status" value="1"/>
</dbReference>
<dbReference type="SUPFAM" id="SSF69179">
    <property type="entry name" value="Integrin domains"/>
    <property type="match status" value="1"/>
</dbReference>
<keyword evidence="5" id="KW-0732">Signal</keyword>
<dbReference type="InterPro" id="IPR032695">
    <property type="entry name" value="Integrin_dom_sf"/>
</dbReference>
<dbReference type="InterPro" id="IPR013517">
    <property type="entry name" value="FG-GAP"/>
</dbReference>
<evidence type="ECO:0000256" key="10">
    <source>
        <dbReference type="ARBA" id="ARBA00023037"/>
    </source>
</evidence>
<dbReference type="EMBL" id="MCFN01000445">
    <property type="protein sequence ID" value="OXB58805.1"/>
    <property type="molecule type" value="Genomic_DNA"/>
</dbReference>
<dbReference type="InterPro" id="IPR028994">
    <property type="entry name" value="Integrin_alpha_N"/>
</dbReference>
<dbReference type="PROSITE" id="PS51470">
    <property type="entry name" value="FG_GAP"/>
    <property type="match status" value="3"/>
</dbReference>
<evidence type="ECO:0000256" key="14">
    <source>
        <dbReference type="ARBA" id="ARBA00023180"/>
    </source>
</evidence>
<evidence type="ECO:0000256" key="1">
    <source>
        <dbReference type="ARBA" id="ARBA00004479"/>
    </source>
</evidence>
<evidence type="ECO:0000259" key="18">
    <source>
        <dbReference type="PROSITE" id="PS50234"/>
    </source>
</evidence>
<keyword evidence="10 16" id="KW-0401">Integrin</keyword>
<evidence type="ECO:0000256" key="7">
    <source>
        <dbReference type="ARBA" id="ARBA00022837"/>
    </source>
</evidence>
<comment type="caution">
    <text evidence="19">The sequence shown here is derived from an EMBL/GenBank/DDBJ whole genome shotgun (WGS) entry which is preliminary data.</text>
</comment>
<dbReference type="Pfam" id="PF20805">
    <property type="entry name" value="Integrin_A_Ig_2"/>
    <property type="match status" value="1"/>
</dbReference>
<dbReference type="Gene3D" id="2.60.40.1510">
    <property type="entry name" value="ntegrin, alpha v. Chain A, domain 3"/>
    <property type="match status" value="1"/>
</dbReference>
<dbReference type="InterPro" id="IPR013519">
    <property type="entry name" value="Int_alpha_beta-p"/>
</dbReference>
<evidence type="ECO:0000256" key="12">
    <source>
        <dbReference type="ARBA" id="ARBA00023157"/>
    </source>
</evidence>
<comment type="subcellular location">
    <subcellularLocation>
        <location evidence="1 16">Membrane</location>
        <topology evidence="1 16">Single-pass type I membrane protein</topology>
    </subcellularLocation>
</comment>
<keyword evidence="13 16" id="KW-0675">Receptor</keyword>